<dbReference type="GO" id="GO:0016020">
    <property type="term" value="C:membrane"/>
    <property type="evidence" value="ECO:0007669"/>
    <property type="project" value="UniProtKB-SubCell"/>
</dbReference>
<keyword evidence="6 9" id="KW-1133">Transmembrane helix</keyword>
<keyword evidence="7 9" id="KW-0472">Membrane</keyword>
<feature type="transmembrane region" description="Helical" evidence="9">
    <location>
        <begin position="282"/>
        <end position="299"/>
    </location>
</feature>
<dbReference type="InterPro" id="IPR002035">
    <property type="entry name" value="VWF_A"/>
</dbReference>
<name>A0A6S7HF22_PARCT</name>
<feature type="region of interest" description="Disordered" evidence="8">
    <location>
        <begin position="1154"/>
        <end position="1173"/>
    </location>
</feature>
<organism evidence="11 12">
    <name type="scientific">Paramuricea clavata</name>
    <name type="common">Red gorgonian</name>
    <name type="synonym">Violescent sea-whip</name>
    <dbReference type="NCBI Taxonomy" id="317549"/>
    <lineage>
        <taxon>Eukaryota</taxon>
        <taxon>Metazoa</taxon>
        <taxon>Cnidaria</taxon>
        <taxon>Anthozoa</taxon>
        <taxon>Octocorallia</taxon>
        <taxon>Malacalcyonacea</taxon>
        <taxon>Plexauridae</taxon>
        <taxon>Paramuricea</taxon>
    </lineage>
</organism>
<keyword evidence="3 9" id="KW-0812">Transmembrane</keyword>
<feature type="transmembrane region" description="Helical" evidence="9">
    <location>
        <begin position="532"/>
        <end position="554"/>
    </location>
</feature>
<evidence type="ECO:0000256" key="2">
    <source>
        <dbReference type="ARBA" id="ARBA00008095"/>
    </source>
</evidence>
<dbReference type="InterPro" id="IPR013783">
    <property type="entry name" value="Ig-like_fold"/>
</dbReference>
<dbReference type="GO" id="GO:0046872">
    <property type="term" value="F:metal ion binding"/>
    <property type="evidence" value="ECO:0007669"/>
    <property type="project" value="UniProtKB-KW"/>
</dbReference>
<evidence type="ECO:0000256" key="10">
    <source>
        <dbReference type="SAM" id="SignalP"/>
    </source>
</evidence>
<dbReference type="EMBL" id="CACRXK020002387">
    <property type="protein sequence ID" value="CAB3994077.1"/>
    <property type="molecule type" value="Genomic_DNA"/>
</dbReference>
<dbReference type="Pfam" id="PF05587">
    <property type="entry name" value="Anth_Ig"/>
    <property type="match status" value="2"/>
</dbReference>
<evidence type="ECO:0000256" key="5">
    <source>
        <dbReference type="ARBA" id="ARBA00022729"/>
    </source>
</evidence>
<feature type="transmembrane region" description="Helical" evidence="9">
    <location>
        <begin position="501"/>
        <end position="520"/>
    </location>
</feature>
<protein>
    <submittedName>
        <fullName evidence="11">Heparan-alpha-glucosaminide N-acetyltransferase-like</fullName>
    </submittedName>
</protein>
<dbReference type="FunFam" id="3.40.50.410:FF:000024">
    <property type="entry name" value="Anthrax toxin receptor"/>
    <property type="match status" value="1"/>
</dbReference>
<evidence type="ECO:0000313" key="11">
    <source>
        <dbReference type="EMBL" id="CAB3994077.1"/>
    </source>
</evidence>
<dbReference type="PANTHER" id="PTHR16059">
    <property type="entry name" value="ANTHRAX TOXIN RECEPTOR"/>
    <property type="match status" value="1"/>
</dbReference>
<accession>A0A6S7HF22</accession>
<dbReference type="SMART" id="SM00327">
    <property type="entry name" value="VWA"/>
    <property type="match status" value="1"/>
</dbReference>
<reference evidence="11" key="1">
    <citation type="submission" date="2020-04" db="EMBL/GenBank/DDBJ databases">
        <authorList>
            <person name="Alioto T."/>
            <person name="Alioto T."/>
            <person name="Gomez Garrido J."/>
        </authorList>
    </citation>
    <scope>NUCLEOTIDE SEQUENCE</scope>
    <source>
        <strain evidence="11">A484AB</strain>
    </source>
</reference>
<dbReference type="InterPro" id="IPR008400">
    <property type="entry name" value="Anthrax_toxin_rcpt_extracel"/>
</dbReference>
<evidence type="ECO:0000313" key="12">
    <source>
        <dbReference type="Proteomes" id="UP001152795"/>
    </source>
</evidence>
<feature type="transmembrane region" description="Helical" evidence="9">
    <location>
        <begin position="173"/>
        <end position="192"/>
    </location>
</feature>
<feature type="transmembrane region" description="Helical" evidence="9">
    <location>
        <begin position="246"/>
        <end position="267"/>
    </location>
</feature>
<feature type="chain" id="PRO_5043691748" evidence="10">
    <location>
        <begin position="21"/>
        <end position="1173"/>
    </location>
</feature>
<comment type="subcellular location">
    <subcellularLocation>
        <location evidence="1">Membrane</location>
        <topology evidence="1">Single-pass type I membrane protein</topology>
    </subcellularLocation>
</comment>
<dbReference type="Pfam" id="PF07786">
    <property type="entry name" value="HGSNAT_cat"/>
    <property type="match status" value="1"/>
</dbReference>
<keyword evidence="4" id="KW-0479">Metal-binding</keyword>
<dbReference type="Pfam" id="PF00092">
    <property type="entry name" value="VWA"/>
    <property type="match status" value="1"/>
</dbReference>
<evidence type="ECO:0000256" key="1">
    <source>
        <dbReference type="ARBA" id="ARBA00004479"/>
    </source>
</evidence>
<feature type="transmembrane region" description="Helical" evidence="9">
    <location>
        <begin position="468"/>
        <end position="489"/>
    </location>
</feature>
<dbReference type="AlphaFoldDB" id="A0A6S7HF22"/>
<dbReference type="Gene3D" id="3.40.50.410">
    <property type="entry name" value="von Willebrand factor, type A domain"/>
    <property type="match status" value="1"/>
</dbReference>
<dbReference type="InterPro" id="IPR036465">
    <property type="entry name" value="vWFA_dom_sf"/>
</dbReference>
<evidence type="ECO:0000256" key="8">
    <source>
        <dbReference type="SAM" id="MobiDB-lite"/>
    </source>
</evidence>
<dbReference type="SUPFAM" id="SSF53300">
    <property type="entry name" value="vWA-like"/>
    <property type="match status" value="1"/>
</dbReference>
<evidence type="ECO:0000256" key="7">
    <source>
        <dbReference type="ARBA" id="ARBA00023136"/>
    </source>
</evidence>
<evidence type="ECO:0000256" key="9">
    <source>
        <dbReference type="SAM" id="Phobius"/>
    </source>
</evidence>
<feature type="transmembrane region" description="Helical" evidence="9">
    <location>
        <begin position="387"/>
        <end position="404"/>
    </location>
</feature>
<dbReference type="OrthoDB" id="2149840at2759"/>
<gene>
    <name evidence="11" type="ORF">PACLA_8A013523</name>
</gene>
<dbReference type="PANTHER" id="PTHR16059:SF25">
    <property type="entry name" value="LYSOZYME"/>
    <property type="match status" value="1"/>
</dbReference>
<dbReference type="InterPro" id="IPR012429">
    <property type="entry name" value="HGSNAT_cat"/>
</dbReference>
<comment type="caution">
    <text evidence="11">The sequence shown here is derived from an EMBL/GenBank/DDBJ whole genome shotgun (WGS) entry which is preliminary data.</text>
</comment>
<feature type="transmembrane region" description="Helical" evidence="9">
    <location>
        <begin position="566"/>
        <end position="587"/>
    </location>
</feature>
<proteinExistence type="inferred from homology"/>
<keyword evidence="12" id="KW-1185">Reference proteome</keyword>
<feature type="transmembrane region" description="Helical" evidence="9">
    <location>
        <begin position="617"/>
        <end position="637"/>
    </location>
</feature>
<dbReference type="PROSITE" id="PS50234">
    <property type="entry name" value="VWFA"/>
    <property type="match status" value="1"/>
</dbReference>
<evidence type="ECO:0000256" key="4">
    <source>
        <dbReference type="ARBA" id="ARBA00022723"/>
    </source>
</evidence>
<dbReference type="PRINTS" id="PR00453">
    <property type="entry name" value="VWFADOMAIN"/>
</dbReference>
<dbReference type="Gene3D" id="2.60.40.10">
    <property type="entry name" value="Immunoglobulins"/>
    <property type="match status" value="1"/>
</dbReference>
<evidence type="ECO:0000256" key="6">
    <source>
        <dbReference type="ARBA" id="ARBA00022989"/>
    </source>
</evidence>
<evidence type="ECO:0000256" key="3">
    <source>
        <dbReference type="ARBA" id="ARBA00022692"/>
    </source>
</evidence>
<feature type="signal peptide" evidence="10">
    <location>
        <begin position="1"/>
        <end position="20"/>
    </location>
</feature>
<dbReference type="Proteomes" id="UP001152795">
    <property type="component" value="Unassembled WGS sequence"/>
</dbReference>
<keyword evidence="5 10" id="KW-0732">Signal</keyword>
<dbReference type="GO" id="GO:0038023">
    <property type="term" value="F:signaling receptor activity"/>
    <property type="evidence" value="ECO:0007669"/>
    <property type="project" value="InterPro"/>
</dbReference>
<feature type="transmembrane region" description="Helical" evidence="9">
    <location>
        <begin position="1023"/>
        <end position="1048"/>
    </location>
</feature>
<comment type="similarity">
    <text evidence="2">Belongs to the ATR family.</text>
</comment>
<sequence length="1173" mass="129964">MACFSRRFLVSFLILHLVAGNGFLVGIRSVLGIDADAIQAFSSPFSSSPQQDSSRDVKLGMDEAYLKVKSVDHILVKEFLVVSGVSDNCYKCPLQQLEQVSYYNNTQGFIMDTRWPFRLFVHASRDILKNCSITFHFGESGHYLYEAKFDVIKNMTDLCCAMVVNKKPVNSNIPILVAAAILFGLVLLVLFIKWIRRTYLKSFNPVVYSNSHLASFVFKDLGRDSQTHTTETVTQPAKKRLQSLDAFRGLSLTLMVFVNFGGGGYWFFEHSKWNGLTVADLVFPWFIFIMGVSLAISFRSLRQKGVGKIRIFIKIIRRTFILFALGLLLNKGTDLNFYRIPGVLQRFAFSYFVVASLELFLRHSTELAPQSVWWFTIREVIELWKEWVVMFVLVTIYCVLTYAIPVPGCPTGYVGPGGIGEGYPEAENCTGGMAGYIDSKLFGENHIYGHPTSKKLYLSTVPYDPEGALGAVTSAFLTFLGLQAGKIIVNHADHIERERRLISWGLILGFIATGLCGASKNGGLIPVNKNLWSVSFILTNGSLAFILLAFCYFTIDDKKWWNGTPFIFPGMNSILVYCGHGVLHFYFPFNWELHPPTHSKKLAMNIWGCTGVKMSTIHLKFALTVISFLALLTLASASRCRGGFDLYFVLDKSSSVRSENFKIQTVGFVEKIVSSFVSSQLRVSFITFSTGAKLDLPLTDNRTLIKSGLQNLRKVQTGGDTYMDLGLKKANDQIERLGERTAGVIIALTDGQIGNRKSQTFQEARISRILGASVYAVGVDKYVELELKNIADKPSEDHVFVAKNYDALKNIIDSIIKKSCIEVLSADPAEICAGERFDVTLRGNGFTKTDNISQVRCNFKLGDKDQISEATSVSSTVMKCSCPAIPSPGSKVNIQVSVNSIKYVSSDVSIQAINCRPRIKMDNQTTLCVGETSVITISGEHLTHHSDESRSNVACRIVYNKTHAVLAEVISLTPSSVECQIPVFSETGRTVVFEVTMSNHKTVLGSLKLTLTSCVPVKKKMNVGLIVGILFALFFLLFILLWWIWLLLFPKPKKEPVSPTSSTGPPKKKWPSVDTSYYGGGGIGGITPVKVKWGDKGATDAGALLAAAELKKKKDTPSASEEEAKPSCWDTTKERFLAFLALFPKAYAWLASKRPQRSGSGGTGDEYTQVRQV</sequence>